<dbReference type="InterPro" id="IPR001584">
    <property type="entry name" value="Integrase_cat-core"/>
</dbReference>
<protein>
    <recommendedName>
        <fullName evidence="1">Integrase catalytic domain-containing protein</fullName>
    </recommendedName>
</protein>
<dbReference type="PANTHER" id="PTHR47266">
    <property type="entry name" value="ENDONUCLEASE-RELATED"/>
    <property type="match status" value="1"/>
</dbReference>
<evidence type="ECO:0000313" key="2">
    <source>
        <dbReference type="EMBL" id="KAH9298715.1"/>
    </source>
</evidence>
<dbReference type="AlphaFoldDB" id="A0AA38CE43"/>
<feature type="non-terminal residue" evidence="2">
    <location>
        <position position="79"/>
    </location>
</feature>
<dbReference type="SUPFAM" id="SSF53098">
    <property type="entry name" value="Ribonuclease H-like"/>
    <property type="match status" value="1"/>
</dbReference>
<dbReference type="InterPro" id="IPR052160">
    <property type="entry name" value="Gypsy_RT_Integrase-like"/>
</dbReference>
<feature type="non-terminal residue" evidence="2">
    <location>
        <position position="1"/>
    </location>
</feature>
<gene>
    <name evidence="2" type="ORF">KI387_030397</name>
</gene>
<evidence type="ECO:0000259" key="1">
    <source>
        <dbReference type="PROSITE" id="PS50994"/>
    </source>
</evidence>
<keyword evidence="3" id="KW-1185">Reference proteome</keyword>
<organism evidence="2 3">
    <name type="scientific">Taxus chinensis</name>
    <name type="common">Chinese yew</name>
    <name type="synonym">Taxus wallichiana var. chinensis</name>
    <dbReference type="NCBI Taxonomy" id="29808"/>
    <lineage>
        <taxon>Eukaryota</taxon>
        <taxon>Viridiplantae</taxon>
        <taxon>Streptophyta</taxon>
        <taxon>Embryophyta</taxon>
        <taxon>Tracheophyta</taxon>
        <taxon>Spermatophyta</taxon>
        <taxon>Pinopsida</taxon>
        <taxon>Pinidae</taxon>
        <taxon>Conifers II</taxon>
        <taxon>Cupressales</taxon>
        <taxon>Taxaceae</taxon>
        <taxon>Taxus</taxon>
    </lineage>
</organism>
<proteinExistence type="predicted"/>
<dbReference type="Proteomes" id="UP000824469">
    <property type="component" value="Unassembled WGS sequence"/>
</dbReference>
<dbReference type="InterPro" id="IPR012337">
    <property type="entry name" value="RNaseH-like_sf"/>
</dbReference>
<evidence type="ECO:0000313" key="3">
    <source>
        <dbReference type="Proteomes" id="UP000824469"/>
    </source>
</evidence>
<dbReference type="Gene3D" id="3.30.420.10">
    <property type="entry name" value="Ribonuclease H-like superfamily/Ribonuclease H"/>
    <property type="match status" value="1"/>
</dbReference>
<dbReference type="PROSITE" id="PS50994">
    <property type="entry name" value="INTEGRASE"/>
    <property type="match status" value="1"/>
</dbReference>
<comment type="caution">
    <text evidence="2">The sequence shown here is derived from an EMBL/GenBank/DDBJ whole genome shotgun (WGS) entry which is preliminary data.</text>
</comment>
<reference evidence="2 3" key="1">
    <citation type="journal article" date="2021" name="Nat. Plants">
        <title>The Taxus genome provides insights into paclitaxel biosynthesis.</title>
        <authorList>
            <person name="Xiong X."/>
            <person name="Gou J."/>
            <person name="Liao Q."/>
            <person name="Li Y."/>
            <person name="Zhou Q."/>
            <person name="Bi G."/>
            <person name="Li C."/>
            <person name="Du R."/>
            <person name="Wang X."/>
            <person name="Sun T."/>
            <person name="Guo L."/>
            <person name="Liang H."/>
            <person name="Lu P."/>
            <person name="Wu Y."/>
            <person name="Zhang Z."/>
            <person name="Ro D.K."/>
            <person name="Shang Y."/>
            <person name="Huang S."/>
            <person name="Yan J."/>
        </authorList>
    </citation>
    <scope>NUCLEOTIDE SEQUENCE [LARGE SCALE GENOMIC DNA]</scope>
    <source>
        <strain evidence="2">Ta-2019</strain>
    </source>
</reference>
<dbReference type="GO" id="GO:0015074">
    <property type="term" value="P:DNA integration"/>
    <property type="evidence" value="ECO:0007669"/>
    <property type="project" value="InterPro"/>
</dbReference>
<dbReference type="InterPro" id="IPR036397">
    <property type="entry name" value="RNaseH_sf"/>
</dbReference>
<dbReference type="EMBL" id="JAHRHJ020000010">
    <property type="protein sequence ID" value="KAH9298715.1"/>
    <property type="molecule type" value="Genomic_DNA"/>
</dbReference>
<accession>A0AA38CE43</accession>
<name>A0AA38CE43_TAXCH</name>
<sequence>CVGKLGWRYEMPLRPIPSVETFEKWEIDFVGLITPVAHRTGSRYVITCTDYLTKWAEASPTKDCIAATSTRFLWENIIM</sequence>
<dbReference type="GO" id="GO:0003676">
    <property type="term" value="F:nucleic acid binding"/>
    <property type="evidence" value="ECO:0007669"/>
    <property type="project" value="InterPro"/>
</dbReference>
<feature type="domain" description="Integrase catalytic" evidence="1">
    <location>
        <begin position="11"/>
        <end position="79"/>
    </location>
</feature>